<keyword evidence="11" id="KW-0294">Fucose metabolism</keyword>
<keyword evidence="8" id="KW-1133">Transmembrane helix</keyword>
<comment type="pathway">
    <text evidence="2">Glycan metabolism.</text>
</comment>
<evidence type="ECO:0000256" key="3">
    <source>
        <dbReference type="ARBA" id="ARBA00007737"/>
    </source>
</evidence>
<evidence type="ECO:0000256" key="5">
    <source>
        <dbReference type="ARBA" id="ARBA00022679"/>
    </source>
</evidence>
<keyword evidence="5 14" id="KW-0808">Transferase</keyword>
<dbReference type="Proteomes" id="UP000215914">
    <property type="component" value="Chromosome 2"/>
</dbReference>
<accession>A0A251VFH5</accession>
<evidence type="ECO:0000256" key="4">
    <source>
        <dbReference type="ARBA" id="ARBA00022676"/>
    </source>
</evidence>
<keyword evidence="6" id="KW-0812">Transmembrane</keyword>
<dbReference type="EMBL" id="CM007891">
    <property type="protein sequence ID" value="OTG34330.1"/>
    <property type="molecule type" value="Genomic_DNA"/>
</dbReference>
<dbReference type="InterPro" id="IPR019378">
    <property type="entry name" value="GDP-Fuc_O-FucTrfase"/>
</dbReference>
<comment type="similarity">
    <text evidence="3">Belongs to the glycosyltransferase GT106 family.</text>
</comment>
<evidence type="ECO:0000256" key="13">
    <source>
        <dbReference type="ARBA" id="ARBA00030350"/>
    </source>
</evidence>
<evidence type="ECO:0000313" key="15">
    <source>
        <dbReference type="Proteomes" id="UP000215914"/>
    </source>
</evidence>
<evidence type="ECO:0000256" key="7">
    <source>
        <dbReference type="ARBA" id="ARBA00022968"/>
    </source>
</evidence>
<reference evidence="15" key="1">
    <citation type="journal article" date="2017" name="Nature">
        <title>The sunflower genome provides insights into oil metabolism, flowering and Asterid evolution.</title>
        <authorList>
            <person name="Badouin H."/>
            <person name="Gouzy J."/>
            <person name="Grassa C.J."/>
            <person name="Murat F."/>
            <person name="Staton S.E."/>
            <person name="Cottret L."/>
            <person name="Lelandais-Briere C."/>
            <person name="Owens G.L."/>
            <person name="Carrere S."/>
            <person name="Mayjonade B."/>
            <person name="Legrand L."/>
            <person name="Gill N."/>
            <person name="Kane N.C."/>
            <person name="Bowers J.E."/>
            <person name="Hubner S."/>
            <person name="Bellec A."/>
            <person name="Berard A."/>
            <person name="Berges H."/>
            <person name="Blanchet N."/>
            <person name="Boniface M.C."/>
            <person name="Brunel D."/>
            <person name="Catrice O."/>
            <person name="Chaidir N."/>
            <person name="Claudel C."/>
            <person name="Donnadieu C."/>
            <person name="Faraut T."/>
            <person name="Fievet G."/>
            <person name="Helmstetter N."/>
            <person name="King M."/>
            <person name="Knapp S.J."/>
            <person name="Lai Z."/>
            <person name="Le Paslier M.C."/>
            <person name="Lippi Y."/>
            <person name="Lorenzon L."/>
            <person name="Mandel J.R."/>
            <person name="Marage G."/>
            <person name="Marchand G."/>
            <person name="Marquand E."/>
            <person name="Bret-Mestries E."/>
            <person name="Morien E."/>
            <person name="Nambeesan S."/>
            <person name="Nguyen T."/>
            <person name="Pegot-Espagnet P."/>
            <person name="Pouilly N."/>
            <person name="Raftis F."/>
            <person name="Sallet E."/>
            <person name="Schiex T."/>
            <person name="Thomas J."/>
            <person name="Vandecasteele C."/>
            <person name="Vares D."/>
            <person name="Vear F."/>
            <person name="Vautrin S."/>
            <person name="Crespi M."/>
            <person name="Mangin B."/>
            <person name="Burke J.M."/>
            <person name="Salse J."/>
            <person name="Munos S."/>
            <person name="Vincourt P."/>
            <person name="Rieseberg L.H."/>
            <person name="Langlade N.B."/>
        </authorList>
    </citation>
    <scope>NUCLEOTIDE SEQUENCE [LARGE SCALE GENOMIC DNA]</scope>
    <source>
        <strain evidence="15">cv. SF193</strain>
    </source>
</reference>
<keyword evidence="10" id="KW-0325">Glycoprotein</keyword>
<dbReference type="PANTHER" id="PTHR31741:SF88">
    <property type="entry name" value="O-FUCOSYLTRANSFERASE FAMILY PROTEIN"/>
    <property type="match status" value="1"/>
</dbReference>
<keyword evidence="15" id="KW-1185">Reference proteome</keyword>
<dbReference type="GO" id="GO:0016020">
    <property type="term" value="C:membrane"/>
    <property type="evidence" value="ECO:0007669"/>
    <property type="project" value="UniProtKB-SubCell"/>
</dbReference>
<dbReference type="AlphaFoldDB" id="A0A251VFH5"/>
<dbReference type="InParanoid" id="A0A251VFH5"/>
<sequence>MMVDEDIELASIRVLPHKRVYQNNGYLMVSCNGGLNQMRSAIFDMVAIARVLNVTIIVLELDKTCFWADPREFEYIFDDNHFITSLIYEVHILKTTSSSASKESRFRNCAYYASH</sequence>
<evidence type="ECO:0000256" key="8">
    <source>
        <dbReference type="ARBA" id="ARBA00022989"/>
    </source>
</evidence>
<evidence type="ECO:0000256" key="1">
    <source>
        <dbReference type="ARBA" id="ARBA00004606"/>
    </source>
</evidence>
<gene>
    <name evidence="14" type="ORF">HannXRQ_Chr02g0044591</name>
</gene>
<keyword evidence="7" id="KW-0735">Signal-anchor</keyword>
<dbReference type="PANTHER" id="PTHR31741">
    <property type="entry name" value="OS02G0726500 PROTEIN-RELATED"/>
    <property type="match status" value="1"/>
</dbReference>
<keyword evidence="9" id="KW-0472">Membrane</keyword>
<keyword evidence="12" id="KW-0119">Carbohydrate metabolism</keyword>
<dbReference type="Pfam" id="PF10250">
    <property type="entry name" value="O-FucT"/>
    <property type="match status" value="1"/>
</dbReference>
<organism evidence="14 15">
    <name type="scientific">Helianthus annuus</name>
    <name type="common">Common sunflower</name>
    <dbReference type="NCBI Taxonomy" id="4232"/>
    <lineage>
        <taxon>Eukaryota</taxon>
        <taxon>Viridiplantae</taxon>
        <taxon>Streptophyta</taxon>
        <taxon>Embryophyta</taxon>
        <taxon>Tracheophyta</taxon>
        <taxon>Spermatophyta</taxon>
        <taxon>Magnoliopsida</taxon>
        <taxon>eudicotyledons</taxon>
        <taxon>Gunneridae</taxon>
        <taxon>Pentapetalae</taxon>
        <taxon>asterids</taxon>
        <taxon>campanulids</taxon>
        <taxon>Asterales</taxon>
        <taxon>Asteraceae</taxon>
        <taxon>Asteroideae</taxon>
        <taxon>Heliantheae alliance</taxon>
        <taxon>Heliantheae</taxon>
        <taxon>Helianthus</taxon>
    </lineage>
</organism>
<evidence type="ECO:0000256" key="12">
    <source>
        <dbReference type="ARBA" id="ARBA00023277"/>
    </source>
</evidence>
<keyword evidence="4 14" id="KW-0328">Glycosyltransferase</keyword>
<protein>
    <recommendedName>
        <fullName evidence="13">O-fucosyltransferase family protein</fullName>
    </recommendedName>
</protein>
<evidence type="ECO:0000256" key="2">
    <source>
        <dbReference type="ARBA" id="ARBA00004881"/>
    </source>
</evidence>
<comment type="subcellular location">
    <subcellularLocation>
        <location evidence="1">Membrane</location>
        <topology evidence="1">Single-pass type II membrane protein</topology>
    </subcellularLocation>
</comment>
<evidence type="ECO:0000256" key="9">
    <source>
        <dbReference type="ARBA" id="ARBA00023136"/>
    </source>
</evidence>
<name>A0A251VFH5_HELAN</name>
<dbReference type="OrthoDB" id="1714265at2759"/>
<evidence type="ECO:0000256" key="10">
    <source>
        <dbReference type="ARBA" id="ARBA00023180"/>
    </source>
</evidence>
<proteinExistence type="inferred from homology"/>
<evidence type="ECO:0000256" key="11">
    <source>
        <dbReference type="ARBA" id="ARBA00023253"/>
    </source>
</evidence>
<evidence type="ECO:0000256" key="6">
    <source>
        <dbReference type="ARBA" id="ARBA00022692"/>
    </source>
</evidence>
<dbReference type="GO" id="GO:0016757">
    <property type="term" value="F:glycosyltransferase activity"/>
    <property type="evidence" value="ECO:0007669"/>
    <property type="project" value="UniProtKB-KW"/>
</dbReference>
<dbReference type="GO" id="GO:0006004">
    <property type="term" value="P:fucose metabolic process"/>
    <property type="evidence" value="ECO:0007669"/>
    <property type="project" value="UniProtKB-KW"/>
</dbReference>
<evidence type="ECO:0000313" key="14">
    <source>
        <dbReference type="EMBL" id="OTG34330.1"/>
    </source>
</evidence>